<comment type="caution">
    <text evidence="2">The sequence shown here is derived from an EMBL/GenBank/DDBJ whole genome shotgun (WGS) entry which is preliminary data.</text>
</comment>
<gene>
    <name evidence="2" type="ORF">QYE76_061793</name>
</gene>
<organism evidence="2 3">
    <name type="scientific">Lolium multiflorum</name>
    <name type="common">Italian ryegrass</name>
    <name type="synonym">Lolium perenne subsp. multiflorum</name>
    <dbReference type="NCBI Taxonomy" id="4521"/>
    <lineage>
        <taxon>Eukaryota</taxon>
        <taxon>Viridiplantae</taxon>
        <taxon>Streptophyta</taxon>
        <taxon>Embryophyta</taxon>
        <taxon>Tracheophyta</taxon>
        <taxon>Spermatophyta</taxon>
        <taxon>Magnoliopsida</taxon>
        <taxon>Liliopsida</taxon>
        <taxon>Poales</taxon>
        <taxon>Poaceae</taxon>
        <taxon>BOP clade</taxon>
        <taxon>Pooideae</taxon>
        <taxon>Poodae</taxon>
        <taxon>Poeae</taxon>
        <taxon>Poeae Chloroplast Group 2 (Poeae type)</taxon>
        <taxon>Loliodinae</taxon>
        <taxon>Loliinae</taxon>
        <taxon>Lolium</taxon>
    </lineage>
</organism>
<reference evidence="2" key="1">
    <citation type="submission" date="2023-07" db="EMBL/GenBank/DDBJ databases">
        <title>A chromosome-level genome assembly of Lolium multiflorum.</title>
        <authorList>
            <person name="Chen Y."/>
            <person name="Copetti D."/>
            <person name="Kolliker R."/>
            <person name="Studer B."/>
        </authorList>
    </citation>
    <scope>NUCLEOTIDE SEQUENCE</scope>
    <source>
        <strain evidence="2">02402/16</strain>
        <tissue evidence="2">Leaf</tissue>
    </source>
</reference>
<dbReference type="PANTHER" id="PTHR33018">
    <property type="entry name" value="OS10G0338966 PROTEIN-RELATED"/>
    <property type="match status" value="1"/>
</dbReference>
<feature type="compositionally biased region" description="Polar residues" evidence="1">
    <location>
        <begin position="369"/>
        <end position="379"/>
    </location>
</feature>
<keyword evidence="3" id="KW-1185">Reference proteome</keyword>
<accession>A0AAD8S2U3</accession>
<sequence>MERRCPLSPSTVAARIDVDQDGLSGAWHYCSQVPRFTEDEVSVDFGNPITNPVPSNARLAEPRSRPKFRTAGAILLARALPLHRCRRCRSSPPPLRRLLFLCRPAAPSPAAARGSSGCWAAAHLARLRKLLVNFIFPEPTDSDSENDRPDPEDPELNSVQRRVKKWALKKMALQFNDYKKKLDNFFVKKGKTPDFNGPYEKIKDHWEQFVKNKKSDRAKKRSDTNTKNASNKMYFHTMGRGGYKAGIPKWEKWENELIKRGSSQRNVAKEVEEGKFCPEREKDQLTRALGNPEHSGRTRTTSGGKPWCIGFPAEMKKYPDRSHQRQKDVVHERVAKLEEQVRMIMPGSVTVTQPQPNPQIEEVAFDATGQGSQRKSVASTELHGDDAHVDPQMAPPSPVDPQMDLDLYPVDFITESTPCELHFQTMGYLTLKAAVGYVLPPVPDQRYHFNPVPPGYAIGWIKLWMGMGR</sequence>
<evidence type="ECO:0000313" key="2">
    <source>
        <dbReference type="EMBL" id="KAK1643988.1"/>
    </source>
</evidence>
<evidence type="ECO:0000256" key="1">
    <source>
        <dbReference type="SAM" id="MobiDB-lite"/>
    </source>
</evidence>
<name>A0AAD8S2U3_LOLMU</name>
<evidence type="ECO:0000313" key="3">
    <source>
        <dbReference type="Proteomes" id="UP001231189"/>
    </source>
</evidence>
<dbReference type="AlphaFoldDB" id="A0AAD8S2U3"/>
<dbReference type="PANTHER" id="PTHR33018:SF34">
    <property type="entry name" value="OS02G0472350 PROTEIN"/>
    <property type="match status" value="1"/>
</dbReference>
<proteinExistence type="predicted"/>
<feature type="region of interest" description="Disordered" evidence="1">
    <location>
        <begin position="140"/>
        <end position="159"/>
    </location>
</feature>
<protein>
    <submittedName>
        <fullName evidence="2">Uncharacterized protein</fullName>
    </submittedName>
</protein>
<dbReference type="EMBL" id="JAUUTY010000004">
    <property type="protein sequence ID" value="KAK1643988.1"/>
    <property type="molecule type" value="Genomic_DNA"/>
</dbReference>
<dbReference type="Proteomes" id="UP001231189">
    <property type="component" value="Unassembled WGS sequence"/>
</dbReference>
<feature type="region of interest" description="Disordered" evidence="1">
    <location>
        <begin position="367"/>
        <end position="389"/>
    </location>
</feature>